<comment type="caution">
    <text evidence="8">The sequence shown here is derived from an EMBL/GenBank/DDBJ whole genome shotgun (WGS) entry which is preliminary data.</text>
</comment>
<evidence type="ECO:0000256" key="2">
    <source>
        <dbReference type="ARBA" id="ARBA00022692"/>
    </source>
</evidence>
<feature type="transmembrane region" description="Helical" evidence="6">
    <location>
        <begin position="65"/>
        <end position="83"/>
    </location>
</feature>
<dbReference type="PANTHER" id="PTHR30071:SF1">
    <property type="entry name" value="CYTOCHROME B_B6 PROTEIN-RELATED"/>
    <property type="match status" value="1"/>
</dbReference>
<evidence type="ECO:0000256" key="4">
    <source>
        <dbReference type="ARBA" id="ARBA00022989"/>
    </source>
</evidence>
<dbReference type="InterPro" id="IPR002541">
    <property type="entry name" value="Cyt_c_assembly"/>
</dbReference>
<evidence type="ECO:0000313" key="8">
    <source>
        <dbReference type="EMBL" id="HJA08803.1"/>
    </source>
</evidence>
<dbReference type="PANTHER" id="PTHR30071">
    <property type="entry name" value="HEME EXPORTER PROTEIN C"/>
    <property type="match status" value="1"/>
</dbReference>
<feature type="transmembrane region" description="Helical" evidence="6">
    <location>
        <begin position="180"/>
        <end position="203"/>
    </location>
</feature>
<gene>
    <name evidence="8" type="ORF">H9962_06410</name>
</gene>
<dbReference type="EMBL" id="DXAN01000022">
    <property type="protein sequence ID" value="HJA08803.1"/>
    <property type="molecule type" value="Genomic_DNA"/>
</dbReference>
<reference evidence="8" key="2">
    <citation type="submission" date="2021-04" db="EMBL/GenBank/DDBJ databases">
        <authorList>
            <person name="Gilroy R."/>
        </authorList>
    </citation>
    <scope>NUCLEOTIDE SEQUENCE</scope>
    <source>
        <strain evidence="8">CHK186-16707</strain>
    </source>
</reference>
<feature type="transmembrane region" description="Helical" evidence="6">
    <location>
        <begin position="90"/>
        <end position="109"/>
    </location>
</feature>
<evidence type="ECO:0000256" key="6">
    <source>
        <dbReference type="SAM" id="Phobius"/>
    </source>
</evidence>
<evidence type="ECO:0000259" key="7">
    <source>
        <dbReference type="Pfam" id="PF01578"/>
    </source>
</evidence>
<feature type="transmembrane region" description="Helical" evidence="6">
    <location>
        <begin position="243"/>
        <end position="264"/>
    </location>
</feature>
<evidence type="ECO:0000256" key="1">
    <source>
        <dbReference type="ARBA" id="ARBA00004141"/>
    </source>
</evidence>
<dbReference type="Proteomes" id="UP000824225">
    <property type="component" value="Unassembled WGS sequence"/>
</dbReference>
<sequence>MNWIEYCSLSALLVYAVASVAVVAGLLGRSARVKRLAFGLTLAGFALHTVLVIGTVAAHAENSRLDYLVPFAWCLVAVGLLASRKPRLDIALLFVAPLAFALLFVAQVLHTTNSLLPETLRGPIFLLHLAGVFIGVGLMAVAAGAAVIFLWQERSIKSKTPLSGFRKDLPALGALDRINALATAIGFPCYTLGVLCGFVWGSIVWKTLLSGDPKELVSLFIWAIYALLFHQRQALGWRGRKPAIMALCIFIASLFSLFVVNTFLPTHHSFDTYI</sequence>
<dbReference type="GO" id="GO:0020037">
    <property type="term" value="F:heme binding"/>
    <property type="evidence" value="ECO:0007669"/>
    <property type="project" value="InterPro"/>
</dbReference>
<dbReference type="AlphaFoldDB" id="A0A9D2HCW2"/>
<keyword evidence="3" id="KW-0201">Cytochrome c-type biogenesis</keyword>
<keyword evidence="5 6" id="KW-0472">Membrane</keyword>
<proteinExistence type="predicted"/>
<feature type="transmembrane region" description="Helical" evidence="6">
    <location>
        <begin position="129"/>
        <end position="151"/>
    </location>
</feature>
<name>A0A9D2HCW2_9BACT</name>
<feature type="domain" description="Cytochrome c assembly protein" evidence="7">
    <location>
        <begin position="71"/>
        <end position="264"/>
    </location>
</feature>
<organism evidence="8 9">
    <name type="scientific">Candidatus Mailhella merdigallinarum</name>
    <dbReference type="NCBI Taxonomy" id="2838658"/>
    <lineage>
        <taxon>Bacteria</taxon>
        <taxon>Pseudomonadati</taxon>
        <taxon>Thermodesulfobacteriota</taxon>
        <taxon>Desulfovibrionia</taxon>
        <taxon>Desulfovibrionales</taxon>
        <taxon>Desulfovibrionaceae</taxon>
        <taxon>Mailhella</taxon>
    </lineage>
</organism>
<feature type="transmembrane region" description="Helical" evidence="6">
    <location>
        <begin position="12"/>
        <end position="29"/>
    </location>
</feature>
<accession>A0A9D2HCW2</accession>
<evidence type="ECO:0000313" key="9">
    <source>
        <dbReference type="Proteomes" id="UP000824225"/>
    </source>
</evidence>
<feature type="transmembrane region" description="Helical" evidence="6">
    <location>
        <begin position="215"/>
        <end position="231"/>
    </location>
</feature>
<keyword evidence="4 6" id="KW-1133">Transmembrane helix</keyword>
<feature type="transmembrane region" description="Helical" evidence="6">
    <location>
        <begin position="36"/>
        <end position="59"/>
    </location>
</feature>
<evidence type="ECO:0000256" key="3">
    <source>
        <dbReference type="ARBA" id="ARBA00022748"/>
    </source>
</evidence>
<dbReference type="Pfam" id="PF01578">
    <property type="entry name" value="Cytochrom_C_asm"/>
    <property type="match status" value="1"/>
</dbReference>
<dbReference type="InterPro" id="IPR045062">
    <property type="entry name" value="Cyt_c_biogenesis_CcsA/CcmC"/>
</dbReference>
<keyword evidence="2 6" id="KW-0812">Transmembrane</keyword>
<evidence type="ECO:0000256" key="5">
    <source>
        <dbReference type="ARBA" id="ARBA00023136"/>
    </source>
</evidence>
<dbReference type="GO" id="GO:0005886">
    <property type="term" value="C:plasma membrane"/>
    <property type="evidence" value="ECO:0007669"/>
    <property type="project" value="TreeGrafter"/>
</dbReference>
<reference evidence="8" key="1">
    <citation type="journal article" date="2021" name="PeerJ">
        <title>Extensive microbial diversity within the chicken gut microbiome revealed by metagenomics and culture.</title>
        <authorList>
            <person name="Gilroy R."/>
            <person name="Ravi A."/>
            <person name="Getino M."/>
            <person name="Pursley I."/>
            <person name="Horton D.L."/>
            <person name="Alikhan N.F."/>
            <person name="Baker D."/>
            <person name="Gharbi K."/>
            <person name="Hall N."/>
            <person name="Watson M."/>
            <person name="Adriaenssens E.M."/>
            <person name="Foster-Nyarko E."/>
            <person name="Jarju S."/>
            <person name="Secka A."/>
            <person name="Antonio M."/>
            <person name="Oren A."/>
            <person name="Chaudhuri R.R."/>
            <person name="La Ragione R."/>
            <person name="Hildebrand F."/>
            <person name="Pallen M.J."/>
        </authorList>
    </citation>
    <scope>NUCLEOTIDE SEQUENCE</scope>
    <source>
        <strain evidence="8">CHK186-16707</strain>
    </source>
</reference>
<protein>
    <submittedName>
        <fullName evidence="8">Cytochrome c biogenesis protein</fullName>
    </submittedName>
</protein>
<comment type="subcellular location">
    <subcellularLocation>
        <location evidence="1">Membrane</location>
        <topology evidence="1">Multi-pass membrane protein</topology>
    </subcellularLocation>
</comment>
<dbReference type="GO" id="GO:0017004">
    <property type="term" value="P:cytochrome complex assembly"/>
    <property type="evidence" value="ECO:0007669"/>
    <property type="project" value="UniProtKB-KW"/>
</dbReference>